<gene>
    <name evidence="1" type="ORF">CYNAS_LOCUS10251</name>
</gene>
<keyword evidence="2" id="KW-1185">Reference proteome</keyword>
<comment type="caution">
    <text evidence="1">The sequence shown here is derived from an EMBL/GenBank/DDBJ whole genome shotgun (WGS) entry which is preliminary data.</text>
</comment>
<dbReference type="EMBL" id="CATQJL010000223">
    <property type="protein sequence ID" value="CAJ0598268.1"/>
    <property type="molecule type" value="Genomic_DNA"/>
</dbReference>
<reference evidence="1" key="1">
    <citation type="submission" date="2023-07" db="EMBL/GenBank/DDBJ databases">
        <authorList>
            <consortium name="CYATHOMIX"/>
        </authorList>
    </citation>
    <scope>NUCLEOTIDE SEQUENCE</scope>
    <source>
        <strain evidence="1">N/A</strain>
    </source>
</reference>
<proteinExistence type="predicted"/>
<evidence type="ECO:0000313" key="1">
    <source>
        <dbReference type="EMBL" id="CAJ0598268.1"/>
    </source>
</evidence>
<organism evidence="1 2">
    <name type="scientific">Cylicocyclus nassatus</name>
    <name type="common">Nematode worm</name>
    <dbReference type="NCBI Taxonomy" id="53992"/>
    <lineage>
        <taxon>Eukaryota</taxon>
        <taxon>Metazoa</taxon>
        <taxon>Ecdysozoa</taxon>
        <taxon>Nematoda</taxon>
        <taxon>Chromadorea</taxon>
        <taxon>Rhabditida</taxon>
        <taxon>Rhabditina</taxon>
        <taxon>Rhabditomorpha</taxon>
        <taxon>Strongyloidea</taxon>
        <taxon>Strongylidae</taxon>
        <taxon>Cylicocyclus</taxon>
    </lineage>
</organism>
<dbReference type="Proteomes" id="UP001176961">
    <property type="component" value="Unassembled WGS sequence"/>
</dbReference>
<sequence>MGRIALPTYTPVSVVYALNEFILDALDLGNEELEGYRLDAIKNSQSIFWITLGKSEEEREKRFDFLLKQKTVYCFKIRICIAKALEDVRYYRCAKGNLCHQRNTKRRRPASVEKTRHA</sequence>
<dbReference type="AlphaFoldDB" id="A0AA36GUB6"/>
<accession>A0AA36GUB6</accession>
<name>A0AA36GUB6_CYLNA</name>
<protein>
    <submittedName>
        <fullName evidence="1">Uncharacterized protein</fullName>
    </submittedName>
</protein>
<evidence type="ECO:0000313" key="2">
    <source>
        <dbReference type="Proteomes" id="UP001176961"/>
    </source>
</evidence>